<protein>
    <submittedName>
        <fullName evidence="1">Uncharacterized protein</fullName>
    </submittedName>
</protein>
<dbReference type="Proteomes" id="UP000284205">
    <property type="component" value="Unassembled WGS sequence"/>
</dbReference>
<dbReference type="AlphaFoldDB" id="A0A412FB24"/>
<proteinExistence type="predicted"/>
<dbReference type="EMBL" id="QRUO01000064">
    <property type="protein sequence ID" value="RGR63984.1"/>
    <property type="molecule type" value="Genomic_DNA"/>
</dbReference>
<organism evidence="1 2">
    <name type="scientific">Bacteroides caccae</name>
    <dbReference type="NCBI Taxonomy" id="47678"/>
    <lineage>
        <taxon>Bacteria</taxon>
        <taxon>Pseudomonadati</taxon>
        <taxon>Bacteroidota</taxon>
        <taxon>Bacteroidia</taxon>
        <taxon>Bacteroidales</taxon>
        <taxon>Bacteroidaceae</taxon>
        <taxon>Bacteroides</taxon>
    </lineage>
</organism>
<name>A0A412FB24_9BACE</name>
<accession>A0A412FB24</accession>
<sequence length="100" mass="12207">MKNDKYNKVICQLIRSNYYADDLKALKLIYERLVIEGVIDEFQFDMELWNEFKEKIPFSHTSYLMYFKDSNSKIDFSVVMLLQEKYPYFMGIINERKHQL</sequence>
<gene>
    <name evidence="1" type="ORF">DWY26_23190</name>
</gene>
<evidence type="ECO:0000313" key="2">
    <source>
        <dbReference type="Proteomes" id="UP000284205"/>
    </source>
</evidence>
<dbReference type="RefSeq" id="WP_122139692.1">
    <property type="nucleotide sequence ID" value="NZ_JAQCWB010000016.1"/>
</dbReference>
<reference evidence="1 2" key="1">
    <citation type="submission" date="2018-08" db="EMBL/GenBank/DDBJ databases">
        <title>A genome reference for cultivated species of the human gut microbiota.</title>
        <authorList>
            <person name="Zou Y."/>
            <person name="Xue W."/>
            <person name="Luo G."/>
        </authorList>
    </citation>
    <scope>NUCLEOTIDE SEQUENCE [LARGE SCALE GENOMIC DNA]</scope>
    <source>
        <strain evidence="1 2">AF24-29LB</strain>
    </source>
</reference>
<comment type="caution">
    <text evidence="1">The sequence shown here is derived from an EMBL/GenBank/DDBJ whole genome shotgun (WGS) entry which is preliminary data.</text>
</comment>
<evidence type="ECO:0000313" key="1">
    <source>
        <dbReference type="EMBL" id="RGR63984.1"/>
    </source>
</evidence>